<protein>
    <recommendedName>
        <fullName evidence="4">MbtH-like domain-containing protein</fullName>
    </recommendedName>
</protein>
<comment type="caution">
    <text evidence="2">The sequence shown here is derived from an EMBL/GenBank/DDBJ whole genome shotgun (WGS) entry which is preliminary data.</text>
</comment>
<evidence type="ECO:0000313" key="2">
    <source>
        <dbReference type="EMBL" id="MBH5334204.1"/>
    </source>
</evidence>
<proteinExistence type="predicted"/>
<name>A0ABS0NGF8_9ACTN</name>
<evidence type="ECO:0000313" key="3">
    <source>
        <dbReference type="Proteomes" id="UP000807371"/>
    </source>
</evidence>
<dbReference type="EMBL" id="JACYXC010000001">
    <property type="protein sequence ID" value="MBH5334204.1"/>
    <property type="molecule type" value="Genomic_DNA"/>
</dbReference>
<organism evidence="2 3">
    <name type="scientific">Streptomyces pactum</name>
    <dbReference type="NCBI Taxonomy" id="68249"/>
    <lineage>
        <taxon>Bacteria</taxon>
        <taxon>Bacillati</taxon>
        <taxon>Actinomycetota</taxon>
        <taxon>Actinomycetes</taxon>
        <taxon>Kitasatosporales</taxon>
        <taxon>Streptomycetaceae</taxon>
        <taxon>Streptomyces</taxon>
    </lineage>
</organism>
<reference evidence="2 3" key="1">
    <citation type="submission" date="2020-09" db="EMBL/GenBank/DDBJ databases">
        <title>Biosynthesis of the nuclear factor of activated T cells inhibitor NFAT-133 and its congeners in Streptomyces pactum.</title>
        <authorList>
            <person name="Zhou W."/>
            <person name="Posri P."/>
            <person name="Abugrain M.E."/>
            <person name="Weisberg A.J."/>
            <person name="Chang J.H."/>
            <person name="Mahmud T."/>
        </authorList>
    </citation>
    <scope>NUCLEOTIDE SEQUENCE [LARGE SCALE GENOMIC DNA]</scope>
    <source>
        <strain evidence="2 3">ATCC 27456</strain>
    </source>
</reference>
<gene>
    <name evidence="2" type="ORF">IHE55_05060</name>
</gene>
<accession>A0ABS0NGF8</accession>
<evidence type="ECO:0000256" key="1">
    <source>
        <dbReference type="SAM" id="MobiDB-lite"/>
    </source>
</evidence>
<evidence type="ECO:0008006" key="4">
    <source>
        <dbReference type="Google" id="ProtNLM"/>
    </source>
</evidence>
<dbReference type="RefSeq" id="WP_197987927.1">
    <property type="nucleotide sequence ID" value="NZ_JACYXC010000001.1"/>
</dbReference>
<dbReference type="Proteomes" id="UP000807371">
    <property type="component" value="Unassembled WGS sequence"/>
</dbReference>
<sequence>MTVAPPASDDRPPRAAGRGASCSAWITGSRAHASCFNPDPAADRVQLHVDCARWWDPDLASHPVEVGPAQHVRLSQRCWKEIREAWVSQRSEG</sequence>
<keyword evidence="3" id="KW-1185">Reference proteome</keyword>
<feature type="region of interest" description="Disordered" evidence="1">
    <location>
        <begin position="1"/>
        <end position="20"/>
    </location>
</feature>